<proteinExistence type="predicted"/>
<name>A0A8D8L949_CULPI</name>
<accession>A0A8D8L949</accession>
<evidence type="ECO:0000313" key="1">
    <source>
        <dbReference type="EMBL" id="CAG6601637.1"/>
    </source>
</evidence>
<dbReference type="SUPFAM" id="SSF52047">
    <property type="entry name" value="RNI-like"/>
    <property type="match status" value="1"/>
</dbReference>
<reference evidence="1" key="1">
    <citation type="submission" date="2021-05" db="EMBL/GenBank/DDBJ databases">
        <authorList>
            <person name="Alioto T."/>
            <person name="Alioto T."/>
            <person name="Gomez Garrido J."/>
        </authorList>
    </citation>
    <scope>NUCLEOTIDE SEQUENCE</scope>
</reference>
<dbReference type="AlphaFoldDB" id="A0A8D8L949"/>
<dbReference type="EMBL" id="HBUE01347837">
    <property type="protein sequence ID" value="CAG6601637.1"/>
    <property type="molecule type" value="Transcribed_RNA"/>
</dbReference>
<organism evidence="1">
    <name type="scientific">Culex pipiens</name>
    <name type="common">House mosquito</name>
    <dbReference type="NCBI Taxonomy" id="7175"/>
    <lineage>
        <taxon>Eukaryota</taxon>
        <taxon>Metazoa</taxon>
        <taxon>Ecdysozoa</taxon>
        <taxon>Arthropoda</taxon>
        <taxon>Hexapoda</taxon>
        <taxon>Insecta</taxon>
        <taxon>Pterygota</taxon>
        <taxon>Neoptera</taxon>
        <taxon>Endopterygota</taxon>
        <taxon>Diptera</taxon>
        <taxon>Nematocera</taxon>
        <taxon>Culicoidea</taxon>
        <taxon>Culicidae</taxon>
        <taxon>Culicinae</taxon>
        <taxon>Culicini</taxon>
        <taxon>Culex</taxon>
        <taxon>Culex</taxon>
    </lineage>
</organism>
<sequence>MKLRLVCRHWKRLVDGNSTLMERAAIMLPKRVELDRDFHPERLPPTASLRIAASKIFWVNSWWPQAGRKLVHLKLSHCTVSSLTLYGMLGQTPQLKSLHLNSVEISINSKVMPNVRLDACEELSIDQDHHCDFILKLDCPRLKRFEADVKRENVKTFLARVSDTLEELTTSLPAEVMLGVLEQLKHLTLLKIGTTDQYFANIFARLGLQLINLKILNLTLLYSCAWSSSHSLSLLNLRSFLKLETLCVRGTGTRMMPMYFNELAHRSLKSIRLINVDLAEAGLEQYISRSDSIRSMTFQDCAFSSWPQMFTAIGVHCQSLQHLDVTNCASRSYESCSSVVDYFDELRYLKLWNATLPTNALKMLFRVCPNVEQLHLEGAESIDDDALSTLRQKMKRLKWLFLWGVRISSEKQRHIAESFSQQRVIINGSAIL</sequence>
<protein>
    <submittedName>
        <fullName evidence="1">F-box/LRR-repeat protein 20</fullName>
    </submittedName>
</protein>
<dbReference type="PANTHER" id="PTHR38926">
    <property type="entry name" value="F-BOX DOMAIN CONTAINING PROTEIN, EXPRESSED"/>
    <property type="match status" value="1"/>
</dbReference>
<dbReference type="PANTHER" id="PTHR38926:SF5">
    <property type="entry name" value="F-BOX AND LEUCINE-RICH REPEAT PROTEIN 6"/>
    <property type="match status" value="1"/>
</dbReference>
<dbReference type="EMBL" id="HBUE01240785">
    <property type="protein sequence ID" value="CAG6549365.1"/>
    <property type="molecule type" value="Transcribed_RNA"/>
</dbReference>
<dbReference type="InterPro" id="IPR032675">
    <property type="entry name" value="LRR_dom_sf"/>
</dbReference>
<dbReference type="Gene3D" id="3.80.10.10">
    <property type="entry name" value="Ribonuclease Inhibitor"/>
    <property type="match status" value="1"/>
</dbReference>